<evidence type="ECO:0008006" key="4">
    <source>
        <dbReference type="Google" id="ProtNLM"/>
    </source>
</evidence>
<keyword evidence="3" id="KW-1185">Reference proteome</keyword>
<sequence length="167" mass="17617">MRTMVVIAALVACAAGLSAQDAKKYEKDGKFTAKFPSTPEVKSASAGGLKLNVVVSDSAGGKGGFMVTYSDIPADKLKAPTPEQVLESSEKGLAENFKAKITKSSAAPLGPKKYPAREVTAEREEFHLRGTIVLAGGRLYQVYAFGSKEFASSKEASDFLASFAVTE</sequence>
<evidence type="ECO:0000313" key="2">
    <source>
        <dbReference type="EMBL" id="QJW96131.1"/>
    </source>
</evidence>
<reference evidence="3" key="1">
    <citation type="submission" date="2020-05" db="EMBL/GenBank/DDBJ databases">
        <title>Frigoriglobus tundricola gen. nov., sp. nov., a psychrotolerant cellulolytic planctomycete of the family Gemmataceae with two divergent copies of 16S rRNA gene.</title>
        <authorList>
            <person name="Kulichevskaya I.S."/>
            <person name="Ivanova A.A."/>
            <person name="Naumoff D.G."/>
            <person name="Beletsky A.V."/>
            <person name="Rijpstra W.I.C."/>
            <person name="Sinninghe Damste J.S."/>
            <person name="Mardanov A.V."/>
            <person name="Ravin N.V."/>
            <person name="Dedysh S.N."/>
        </authorList>
    </citation>
    <scope>NUCLEOTIDE SEQUENCE [LARGE SCALE GENOMIC DNA]</scope>
    <source>
        <strain evidence="3">PL17</strain>
    </source>
</reference>
<dbReference type="AlphaFoldDB" id="A0A6M5YS88"/>
<dbReference type="KEGG" id="ftj:FTUN_3686"/>
<dbReference type="EMBL" id="CP053452">
    <property type="protein sequence ID" value="QJW96131.1"/>
    <property type="molecule type" value="Genomic_DNA"/>
</dbReference>
<name>A0A6M5YS88_9BACT</name>
<evidence type="ECO:0000313" key="3">
    <source>
        <dbReference type="Proteomes" id="UP000503447"/>
    </source>
</evidence>
<keyword evidence="1" id="KW-0732">Signal</keyword>
<protein>
    <recommendedName>
        <fullName evidence="4">PsbP C-terminal domain-containing protein</fullName>
    </recommendedName>
</protein>
<evidence type="ECO:0000256" key="1">
    <source>
        <dbReference type="SAM" id="SignalP"/>
    </source>
</evidence>
<proteinExistence type="predicted"/>
<organism evidence="2 3">
    <name type="scientific">Frigoriglobus tundricola</name>
    <dbReference type="NCBI Taxonomy" id="2774151"/>
    <lineage>
        <taxon>Bacteria</taxon>
        <taxon>Pseudomonadati</taxon>
        <taxon>Planctomycetota</taxon>
        <taxon>Planctomycetia</taxon>
        <taxon>Gemmatales</taxon>
        <taxon>Gemmataceae</taxon>
        <taxon>Frigoriglobus</taxon>
    </lineage>
</organism>
<feature type="signal peptide" evidence="1">
    <location>
        <begin position="1"/>
        <end position="19"/>
    </location>
</feature>
<accession>A0A6M5YS88</accession>
<gene>
    <name evidence="2" type="ORF">FTUN_3686</name>
</gene>
<feature type="chain" id="PRO_5027044186" description="PsbP C-terminal domain-containing protein" evidence="1">
    <location>
        <begin position="20"/>
        <end position="167"/>
    </location>
</feature>
<dbReference type="Proteomes" id="UP000503447">
    <property type="component" value="Chromosome"/>
</dbReference>